<dbReference type="InterPro" id="IPR055343">
    <property type="entry name" value="CREG_beta-barrel"/>
</dbReference>
<name>A0AA43QVS8_9LECA</name>
<dbReference type="PANTHER" id="PTHR37273">
    <property type="entry name" value="CHROMOSOME 8, WHOLE GENOME SHOTGUN SEQUENCE"/>
    <property type="match status" value="1"/>
</dbReference>
<dbReference type="Proteomes" id="UP001161017">
    <property type="component" value="Unassembled WGS sequence"/>
</dbReference>
<feature type="domain" description="CREG-like beta-barrel" evidence="2">
    <location>
        <begin position="38"/>
        <end position="230"/>
    </location>
</feature>
<organism evidence="3 4">
    <name type="scientific">Ramalina farinacea</name>
    <dbReference type="NCBI Taxonomy" id="258253"/>
    <lineage>
        <taxon>Eukaryota</taxon>
        <taxon>Fungi</taxon>
        <taxon>Dikarya</taxon>
        <taxon>Ascomycota</taxon>
        <taxon>Pezizomycotina</taxon>
        <taxon>Lecanoromycetes</taxon>
        <taxon>OSLEUM clade</taxon>
        <taxon>Lecanoromycetidae</taxon>
        <taxon>Lecanorales</taxon>
        <taxon>Lecanorineae</taxon>
        <taxon>Ramalinaceae</taxon>
        <taxon>Ramalina</taxon>
    </lineage>
</organism>
<dbReference type="InterPro" id="IPR012349">
    <property type="entry name" value="Split_barrel_FMN-bd"/>
</dbReference>
<gene>
    <name evidence="3" type="ORF">OHK93_004391</name>
</gene>
<protein>
    <recommendedName>
        <fullName evidence="2">CREG-like beta-barrel domain-containing protein</fullName>
    </recommendedName>
</protein>
<keyword evidence="1" id="KW-0732">Signal</keyword>
<sequence length="264" mass="29104">MVRVLTAFSLLSCAFSASPPNSRYLFSNPTLSTDYHIPTIHESAVLARRMLNLSSIGTLSTVFPSTAKKTIVKDEHPCTDSLSAIPDDIGGFPIGLMEYFAACDPDPSNPTILAISIATYIRNARQGSNVSLTIRWQPPADAPPTDDPYLYSPANLPRFSLQGYIEAIPQDEVEAYKVKQCFLDRHGEVIWTPGSGIHESWWGRIVVEGVYWFGGFGDRARIGWIPIEEWKGVTDAEISNARLAGEKGFVPPALMKQDVKDSEL</sequence>
<evidence type="ECO:0000256" key="1">
    <source>
        <dbReference type="SAM" id="SignalP"/>
    </source>
</evidence>
<evidence type="ECO:0000313" key="3">
    <source>
        <dbReference type="EMBL" id="MDI1492609.1"/>
    </source>
</evidence>
<keyword evidence="4" id="KW-1185">Reference proteome</keyword>
<dbReference type="SUPFAM" id="SSF50475">
    <property type="entry name" value="FMN-binding split barrel"/>
    <property type="match status" value="1"/>
</dbReference>
<dbReference type="AlphaFoldDB" id="A0AA43QVS8"/>
<dbReference type="Pfam" id="PF13883">
    <property type="entry name" value="CREG_beta-barrel"/>
    <property type="match status" value="1"/>
</dbReference>
<accession>A0AA43QVS8</accession>
<dbReference type="PANTHER" id="PTHR37273:SF1">
    <property type="entry name" value="ADL397C-AP"/>
    <property type="match status" value="1"/>
</dbReference>
<evidence type="ECO:0000259" key="2">
    <source>
        <dbReference type="Pfam" id="PF13883"/>
    </source>
</evidence>
<comment type="caution">
    <text evidence="3">The sequence shown here is derived from an EMBL/GenBank/DDBJ whole genome shotgun (WGS) entry which is preliminary data.</text>
</comment>
<dbReference type="EMBL" id="JAPUFD010000020">
    <property type="protein sequence ID" value="MDI1492609.1"/>
    <property type="molecule type" value="Genomic_DNA"/>
</dbReference>
<feature type="signal peptide" evidence="1">
    <location>
        <begin position="1"/>
        <end position="16"/>
    </location>
</feature>
<feature type="chain" id="PRO_5041358682" description="CREG-like beta-barrel domain-containing protein" evidence="1">
    <location>
        <begin position="17"/>
        <end position="264"/>
    </location>
</feature>
<dbReference type="Gene3D" id="2.30.110.10">
    <property type="entry name" value="Electron Transport, Fmn-binding Protein, Chain A"/>
    <property type="match status" value="1"/>
</dbReference>
<reference evidence="3" key="1">
    <citation type="journal article" date="2023" name="Genome Biol. Evol.">
        <title>First Whole Genome Sequence and Flow Cytometry Genome Size Data for the Lichen-Forming Fungus Ramalina farinacea (Ascomycota).</title>
        <authorList>
            <person name="Llewellyn T."/>
            <person name="Mian S."/>
            <person name="Hill R."/>
            <person name="Leitch I.J."/>
            <person name="Gaya E."/>
        </authorList>
    </citation>
    <scope>NUCLEOTIDE SEQUENCE</scope>
    <source>
        <strain evidence="3">LIQ254RAFAR</strain>
    </source>
</reference>
<evidence type="ECO:0000313" key="4">
    <source>
        <dbReference type="Proteomes" id="UP001161017"/>
    </source>
</evidence>
<proteinExistence type="predicted"/>